<evidence type="ECO:0000313" key="8">
    <source>
        <dbReference type="Proteomes" id="UP000283469"/>
    </source>
</evidence>
<gene>
    <name evidence="7" type="primary">hxsB</name>
    <name evidence="7" type="ORF">D0Z70_16325</name>
</gene>
<accession>A0A418YPP5</accession>
<dbReference type="InterPro" id="IPR013785">
    <property type="entry name" value="Aldolase_TIM"/>
</dbReference>
<dbReference type="PANTHER" id="PTHR43273">
    <property type="entry name" value="ANAEROBIC SULFATASE-MATURATING ENZYME HOMOLOG ASLB-RELATED"/>
    <property type="match status" value="1"/>
</dbReference>
<sequence length="470" mass="52960">MIRFPLRARARSSQSLTFVGDGGHFFSAPTAFLDRLQSDALTDADMRFLAQEGHATSDRGDLGWITHAYGVAQRLAKVGPLDYLILVPTLRCNLDCSYCQVSRAPEHAAGFDWSQDTLEAVLAMIDKLDTQSIKIEFQGGEPLLRPDLIHAVIERCARFTEASFVICTNLMTLDGPSWALIDRPDVQISTSLDGPSDLHRKNRTRSTEATHRFHANLTEITDRYGPGKVSALPTLDPNDLPGPADLIQAYTDFGLTSIFLRPVNFQGFARKRHPGSRSFDEQWRTFYESFVSEIIRRNWSDRSQVVEESYLSLCLRRIFKPGLDRHVDLRNPNPAGHDYVVVDYDGGLYPTDEARMLTRSRVIDLGIGHVSTGMDLRARDALNAHATNSFDPACQRCAYQPFCGRDLIDDLSRYGRVDMPRHETAFCQRHLHIFDLAFSLIFSEDEATNYSVRRWLDLPGLLGPIGAHLQ</sequence>
<keyword evidence="5" id="KW-0411">Iron-sulfur</keyword>
<dbReference type="PROSITE" id="PS51918">
    <property type="entry name" value="RADICAL_SAM"/>
    <property type="match status" value="1"/>
</dbReference>
<protein>
    <submittedName>
        <fullName evidence="7">His-Xaa-Ser system radical SAM maturase HxsB</fullName>
    </submittedName>
</protein>
<dbReference type="GO" id="GO:0016491">
    <property type="term" value="F:oxidoreductase activity"/>
    <property type="evidence" value="ECO:0007669"/>
    <property type="project" value="InterPro"/>
</dbReference>
<dbReference type="PANTHER" id="PTHR43273:SF8">
    <property type="entry name" value="RADICAL SAM DOMAIN PROTEIN"/>
    <property type="match status" value="1"/>
</dbReference>
<comment type="caution">
    <text evidence="7">The sequence shown here is derived from an EMBL/GenBank/DDBJ whole genome shotgun (WGS) entry which is preliminary data.</text>
</comment>
<dbReference type="InterPro" id="IPR024023">
    <property type="entry name" value="rSAM_paired_HxsB"/>
</dbReference>
<proteinExistence type="predicted"/>
<keyword evidence="3" id="KW-0479">Metal-binding</keyword>
<feature type="domain" description="Radical SAM core" evidence="6">
    <location>
        <begin position="76"/>
        <end position="301"/>
    </location>
</feature>
<dbReference type="GO" id="GO:0046872">
    <property type="term" value="F:metal ion binding"/>
    <property type="evidence" value="ECO:0007669"/>
    <property type="project" value="UniProtKB-KW"/>
</dbReference>
<dbReference type="Proteomes" id="UP000283469">
    <property type="component" value="Unassembled WGS sequence"/>
</dbReference>
<dbReference type="Pfam" id="PF04055">
    <property type="entry name" value="Radical_SAM"/>
    <property type="match status" value="1"/>
</dbReference>
<evidence type="ECO:0000256" key="2">
    <source>
        <dbReference type="ARBA" id="ARBA00022691"/>
    </source>
</evidence>
<evidence type="ECO:0000313" key="7">
    <source>
        <dbReference type="EMBL" id="RJG53357.1"/>
    </source>
</evidence>
<keyword evidence="4" id="KW-0408">Iron</keyword>
<dbReference type="AlphaFoldDB" id="A0A418YPP5"/>
<dbReference type="SUPFAM" id="SSF102114">
    <property type="entry name" value="Radical SAM enzymes"/>
    <property type="match status" value="1"/>
</dbReference>
<keyword evidence="8" id="KW-1185">Reference proteome</keyword>
<dbReference type="GO" id="GO:0051536">
    <property type="term" value="F:iron-sulfur cluster binding"/>
    <property type="evidence" value="ECO:0007669"/>
    <property type="project" value="UniProtKB-KW"/>
</dbReference>
<dbReference type="SFLD" id="SFLDG01384">
    <property type="entry name" value="thioether_bond_formation_requi"/>
    <property type="match status" value="1"/>
</dbReference>
<dbReference type="InterPro" id="IPR007197">
    <property type="entry name" value="rSAM"/>
</dbReference>
<evidence type="ECO:0000256" key="1">
    <source>
        <dbReference type="ARBA" id="ARBA00001966"/>
    </source>
</evidence>
<dbReference type="SFLD" id="SFLDG01386">
    <property type="entry name" value="main_SPASM_domain-containing"/>
    <property type="match status" value="1"/>
</dbReference>
<reference evidence="7 8" key="1">
    <citation type="submission" date="2018-08" db="EMBL/GenBank/DDBJ databases">
        <title>Sphingobium sp. EO9.</title>
        <authorList>
            <person name="Park Y."/>
            <person name="Kim K.H."/>
            <person name="Jeon C.O."/>
        </authorList>
    </citation>
    <scope>NUCLEOTIDE SEQUENCE [LARGE SCALE GENOMIC DNA]</scope>
    <source>
        <strain evidence="7 8">EO9</strain>
    </source>
</reference>
<keyword evidence="2" id="KW-0949">S-adenosyl-L-methionine</keyword>
<dbReference type="OrthoDB" id="9810775at2"/>
<dbReference type="EMBL" id="QVRA01000016">
    <property type="protein sequence ID" value="RJG53357.1"/>
    <property type="molecule type" value="Genomic_DNA"/>
</dbReference>
<evidence type="ECO:0000259" key="6">
    <source>
        <dbReference type="PROSITE" id="PS51918"/>
    </source>
</evidence>
<evidence type="ECO:0000256" key="3">
    <source>
        <dbReference type="ARBA" id="ARBA00022723"/>
    </source>
</evidence>
<comment type="cofactor">
    <cofactor evidence="1">
        <name>[4Fe-4S] cluster</name>
        <dbReference type="ChEBI" id="CHEBI:49883"/>
    </cofactor>
</comment>
<dbReference type="CDD" id="cd01335">
    <property type="entry name" value="Radical_SAM"/>
    <property type="match status" value="1"/>
</dbReference>
<dbReference type="SFLD" id="SFLDG01067">
    <property type="entry name" value="SPASM/twitch_domain_containing"/>
    <property type="match status" value="1"/>
</dbReference>
<dbReference type="SFLD" id="SFLDS00029">
    <property type="entry name" value="Radical_SAM"/>
    <property type="match status" value="1"/>
</dbReference>
<evidence type="ECO:0000256" key="5">
    <source>
        <dbReference type="ARBA" id="ARBA00023014"/>
    </source>
</evidence>
<organism evidence="7 8">
    <name type="scientific">Sphingobium terrigena</name>
    <dbReference type="NCBI Taxonomy" id="2304063"/>
    <lineage>
        <taxon>Bacteria</taxon>
        <taxon>Pseudomonadati</taxon>
        <taxon>Pseudomonadota</taxon>
        <taxon>Alphaproteobacteria</taxon>
        <taxon>Sphingomonadales</taxon>
        <taxon>Sphingomonadaceae</taxon>
        <taxon>Sphingobium</taxon>
    </lineage>
</organism>
<evidence type="ECO:0000256" key="4">
    <source>
        <dbReference type="ARBA" id="ARBA00023004"/>
    </source>
</evidence>
<dbReference type="InterPro" id="IPR023867">
    <property type="entry name" value="Sulphatase_maturase_rSAM"/>
</dbReference>
<dbReference type="NCBIfam" id="TIGR03978">
    <property type="entry name" value="rSAM_paired_1"/>
    <property type="match status" value="1"/>
</dbReference>
<name>A0A418YPP5_9SPHN</name>
<dbReference type="Gene3D" id="3.20.20.70">
    <property type="entry name" value="Aldolase class I"/>
    <property type="match status" value="1"/>
</dbReference>
<dbReference type="InterPro" id="IPR058240">
    <property type="entry name" value="rSAM_sf"/>
</dbReference>